<dbReference type="PATRIC" id="fig|1291052.5.peg.624"/>
<evidence type="ECO:0000256" key="3">
    <source>
        <dbReference type="ARBA" id="ARBA00023295"/>
    </source>
</evidence>
<evidence type="ECO:0000256" key="4">
    <source>
        <dbReference type="SAM" id="Phobius"/>
    </source>
</evidence>
<dbReference type="STRING" id="1291052.FC18_GL000612"/>
<name>A0A0R1ZHQ7_9LACO</name>
<dbReference type="InterPro" id="IPR017853">
    <property type="entry name" value="GH"/>
</dbReference>
<comment type="caution">
    <text evidence="5">The sequence shown here is derived from an EMBL/GenBank/DDBJ whole genome shotgun (WGS) entry which is preliminary data.</text>
</comment>
<sequence>MPRVKPIYSNTFTKRRRTWITVIVVLCLAVLVGGVLWLHLRNPRPNAQQYPQLGVRISQTDGSQDFDALKKQQVSFVYLKATEGASYFDDNFDANYSQATGSNLRVGVYHYFSFSSTPRKQAASFYKHVGGSIGDLPLAIEVTNYTTVPKQAELTRNLQQLVTLLQTHYGVQVILMGTPAMLAKVKSVAPTAGRMVISSKARAAKSAMFWEYAADAKIPGGGSTEYHCIVAKKLP</sequence>
<gene>
    <name evidence="5" type="ORF">FC18_GL000612</name>
</gene>
<dbReference type="Proteomes" id="UP000051679">
    <property type="component" value="Unassembled WGS sequence"/>
</dbReference>
<dbReference type="GO" id="GO:0003796">
    <property type="term" value="F:lysozyme activity"/>
    <property type="evidence" value="ECO:0007669"/>
    <property type="project" value="InterPro"/>
</dbReference>
<evidence type="ECO:0000256" key="1">
    <source>
        <dbReference type="ARBA" id="ARBA00010646"/>
    </source>
</evidence>
<dbReference type="AlphaFoldDB" id="A0A0R1ZHQ7"/>
<evidence type="ECO:0000256" key="2">
    <source>
        <dbReference type="ARBA" id="ARBA00022801"/>
    </source>
</evidence>
<evidence type="ECO:0000313" key="5">
    <source>
        <dbReference type="EMBL" id="KRM54391.1"/>
    </source>
</evidence>
<dbReference type="InterPro" id="IPR018077">
    <property type="entry name" value="Glyco_hydro_fam25_subgr"/>
</dbReference>
<dbReference type="SUPFAM" id="SSF51445">
    <property type="entry name" value="(Trans)glycosidases"/>
    <property type="match status" value="1"/>
</dbReference>
<keyword evidence="3" id="KW-0326">Glycosidase</keyword>
<feature type="transmembrane region" description="Helical" evidence="4">
    <location>
        <begin position="20"/>
        <end position="40"/>
    </location>
</feature>
<dbReference type="GO" id="GO:0016052">
    <property type="term" value="P:carbohydrate catabolic process"/>
    <property type="evidence" value="ECO:0007669"/>
    <property type="project" value="TreeGrafter"/>
</dbReference>
<proteinExistence type="inferred from homology"/>
<organism evidence="5 6">
    <name type="scientific">Lacticaseibacillus sharpeae JCM 1186 = DSM 20505</name>
    <dbReference type="NCBI Taxonomy" id="1291052"/>
    <lineage>
        <taxon>Bacteria</taxon>
        <taxon>Bacillati</taxon>
        <taxon>Bacillota</taxon>
        <taxon>Bacilli</taxon>
        <taxon>Lactobacillales</taxon>
        <taxon>Lactobacillaceae</taxon>
        <taxon>Lacticaseibacillus</taxon>
    </lineage>
</organism>
<dbReference type="GO" id="GO:0009253">
    <property type="term" value="P:peptidoglycan catabolic process"/>
    <property type="evidence" value="ECO:0007669"/>
    <property type="project" value="InterPro"/>
</dbReference>
<dbReference type="Pfam" id="PF01183">
    <property type="entry name" value="Glyco_hydro_25"/>
    <property type="match status" value="1"/>
</dbReference>
<dbReference type="PANTHER" id="PTHR34135">
    <property type="entry name" value="LYSOZYME"/>
    <property type="match status" value="1"/>
</dbReference>
<reference evidence="5 6" key="1">
    <citation type="journal article" date="2015" name="Genome Announc.">
        <title>Expanding the biotechnology potential of lactobacilli through comparative genomics of 213 strains and associated genera.</title>
        <authorList>
            <person name="Sun Z."/>
            <person name="Harris H.M."/>
            <person name="McCann A."/>
            <person name="Guo C."/>
            <person name="Argimon S."/>
            <person name="Zhang W."/>
            <person name="Yang X."/>
            <person name="Jeffery I.B."/>
            <person name="Cooney J.C."/>
            <person name="Kagawa T.F."/>
            <person name="Liu W."/>
            <person name="Song Y."/>
            <person name="Salvetti E."/>
            <person name="Wrobel A."/>
            <person name="Rasinkangas P."/>
            <person name="Parkhill J."/>
            <person name="Rea M.C."/>
            <person name="O'Sullivan O."/>
            <person name="Ritari J."/>
            <person name="Douillard F.P."/>
            <person name="Paul Ross R."/>
            <person name="Yang R."/>
            <person name="Briner A.E."/>
            <person name="Felis G.E."/>
            <person name="de Vos W.M."/>
            <person name="Barrangou R."/>
            <person name="Klaenhammer T.R."/>
            <person name="Caufield P.W."/>
            <person name="Cui Y."/>
            <person name="Zhang H."/>
            <person name="O'Toole P.W."/>
        </authorList>
    </citation>
    <scope>NUCLEOTIDE SEQUENCE [LARGE SCALE GENOMIC DNA]</scope>
    <source>
        <strain evidence="5 6">DSM 20505</strain>
    </source>
</reference>
<dbReference type="RefSeq" id="WP_054675904.1">
    <property type="nucleotide sequence ID" value="NZ_AYYO01000056.1"/>
</dbReference>
<comment type="similarity">
    <text evidence="1">Belongs to the glycosyl hydrolase 25 family.</text>
</comment>
<keyword evidence="4" id="KW-0812">Transmembrane</keyword>
<evidence type="ECO:0000313" key="6">
    <source>
        <dbReference type="Proteomes" id="UP000051679"/>
    </source>
</evidence>
<dbReference type="InterPro" id="IPR002053">
    <property type="entry name" value="Glyco_hydro_25"/>
</dbReference>
<dbReference type="SMART" id="SM00641">
    <property type="entry name" value="Glyco_25"/>
    <property type="match status" value="1"/>
</dbReference>
<keyword evidence="4" id="KW-0472">Membrane</keyword>
<dbReference type="EMBL" id="AYYO01000056">
    <property type="protein sequence ID" value="KRM54391.1"/>
    <property type="molecule type" value="Genomic_DNA"/>
</dbReference>
<protein>
    <submittedName>
        <fullName evidence="5">Extracellular glycosyl hydrolase</fullName>
    </submittedName>
</protein>
<dbReference type="PROSITE" id="PS51904">
    <property type="entry name" value="GLYCOSYL_HYDROL_F25_2"/>
    <property type="match status" value="1"/>
</dbReference>
<dbReference type="GO" id="GO:0016998">
    <property type="term" value="P:cell wall macromolecule catabolic process"/>
    <property type="evidence" value="ECO:0007669"/>
    <property type="project" value="InterPro"/>
</dbReference>
<accession>A0A0R1ZHQ7</accession>
<keyword evidence="2 5" id="KW-0378">Hydrolase</keyword>
<dbReference type="OrthoDB" id="2151413at2"/>
<keyword evidence="4" id="KW-1133">Transmembrane helix</keyword>
<dbReference type="Gene3D" id="3.20.20.80">
    <property type="entry name" value="Glycosidases"/>
    <property type="match status" value="1"/>
</dbReference>
<dbReference type="PANTHER" id="PTHR34135:SF2">
    <property type="entry name" value="LYSOZYME"/>
    <property type="match status" value="1"/>
</dbReference>
<keyword evidence="6" id="KW-1185">Reference proteome</keyword>